<evidence type="ECO:0000256" key="1">
    <source>
        <dbReference type="ARBA" id="ARBA00022679"/>
    </source>
</evidence>
<protein>
    <recommendedName>
        <fullName evidence="3">Casein kinase 1 gamma C-terminal domain-containing protein</fullName>
    </recommendedName>
</protein>
<dbReference type="AlphaFoldDB" id="A0AAN8XTZ2"/>
<gene>
    <name evidence="4" type="ORF">RUM43_001468</name>
</gene>
<sequence length="115" mass="12845">MLLLPPPRERKIFREVSNGGSVHKGSEICTKLNRETHLTERHRNATQSEATNDMLKTSTKTKKKKKSHLDSQKRRGSTRHVLPCETGTSLGEALEDLPFPNLSDTFACVCVCLAV</sequence>
<proteinExistence type="predicted"/>
<feature type="domain" description="Casein kinase 1 gamma C-terminal" evidence="3">
    <location>
        <begin position="20"/>
        <end position="79"/>
    </location>
</feature>
<evidence type="ECO:0000313" key="4">
    <source>
        <dbReference type="EMBL" id="KAK6645192.1"/>
    </source>
</evidence>
<accession>A0AAN8XTZ2</accession>
<evidence type="ECO:0000313" key="5">
    <source>
        <dbReference type="Proteomes" id="UP001372834"/>
    </source>
</evidence>
<dbReference type="EMBL" id="JAWJWE010000001">
    <property type="protein sequence ID" value="KAK6645192.1"/>
    <property type="molecule type" value="Genomic_DNA"/>
</dbReference>
<name>A0AAN8XTZ2_POLSC</name>
<feature type="region of interest" description="Disordered" evidence="2">
    <location>
        <begin position="33"/>
        <end position="84"/>
    </location>
</feature>
<feature type="compositionally biased region" description="Polar residues" evidence="2">
    <location>
        <begin position="45"/>
        <end position="55"/>
    </location>
</feature>
<dbReference type="GO" id="GO:0004674">
    <property type="term" value="F:protein serine/threonine kinase activity"/>
    <property type="evidence" value="ECO:0007669"/>
    <property type="project" value="InterPro"/>
</dbReference>
<dbReference type="Proteomes" id="UP001372834">
    <property type="component" value="Unassembled WGS sequence"/>
</dbReference>
<evidence type="ECO:0000256" key="2">
    <source>
        <dbReference type="SAM" id="MobiDB-lite"/>
    </source>
</evidence>
<dbReference type="InterPro" id="IPR022247">
    <property type="entry name" value="Casein_kinase-1_gamma_C"/>
</dbReference>
<dbReference type="Pfam" id="PF12605">
    <property type="entry name" value="CK1gamma_C"/>
    <property type="match status" value="1"/>
</dbReference>
<reference evidence="4 5" key="1">
    <citation type="submission" date="2023-10" db="EMBL/GenBank/DDBJ databases">
        <title>Genomes of two closely related lineages of the louse Polyplax serrata with different host specificities.</title>
        <authorList>
            <person name="Martinu J."/>
            <person name="Tarabai H."/>
            <person name="Stefka J."/>
            <person name="Hypsa V."/>
        </authorList>
    </citation>
    <scope>NUCLEOTIDE SEQUENCE [LARGE SCALE GENOMIC DNA]</scope>
    <source>
        <strain evidence="4">HR10_N</strain>
    </source>
</reference>
<comment type="caution">
    <text evidence="4">The sequence shown here is derived from an EMBL/GenBank/DDBJ whole genome shotgun (WGS) entry which is preliminary data.</text>
</comment>
<feature type="compositionally biased region" description="Basic and acidic residues" evidence="2">
    <location>
        <begin position="33"/>
        <end position="43"/>
    </location>
</feature>
<evidence type="ECO:0000259" key="3">
    <source>
        <dbReference type="Pfam" id="PF12605"/>
    </source>
</evidence>
<keyword evidence="1" id="KW-0808">Transferase</keyword>
<organism evidence="4 5">
    <name type="scientific">Polyplax serrata</name>
    <name type="common">Common mouse louse</name>
    <dbReference type="NCBI Taxonomy" id="468196"/>
    <lineage>
        <taxon>Eukaryota</taxon>
        <taxon>Metazoa</taxon>
        <taxon>Ecdysozoa</taxon>
        <taxon>Arthropoda</taxon>
        <taxon>Hexapoda</taxon>
        <taxon>Insecta</taxon>
        <taxon>Pterygota</taxon>
        <taxon>Neoptera</taxon>
        <taxon>Paraneoptera</taxon>
        <taxon>Psocodea</taxon>
        <taxon>Troctomorpha</taxon>
        <taxon>Phthiraptera</taxon>
        <taxon>Anoplura</taxon>
        <taxon>Polyplacidae</taxon>
        <taxon>Polyplax</taxon>
    </lineage>
</organism>